<organism evidence="3 4">
    <name type="scientific">Croceicoccus esteveae</name>
    <dbReference type="NCBI Taxonomy" id="3075597"/>
    <lineage>
        <taxon>Bacteria</taxon>
        <taxon>Pseudomonadati</taxon>
        <taxon>Pseudomonadota</taxon>
        <taxon>Alphaproteobacteria</taxon>
        <taxon>Sphingomonadales</taxon>
        <taxon>Erythrobacteraceae</taxon>
        <taxon>Croceicoccus</taxon>
    </lineage>
</organism>
<feature type="compositionally biased region" description="Low complexity" evidence="1">
    <location>
        <begin position="45"/>
        <end position="69"/>
    </location>
</feature>
<evidence type="ECO:0000256" key="1">
    <source>
        <dbReference type="SAM" id="MobiDB-lite"/>
    </source>
</evidence>
<evidence type="ECO:0000313" key="4">
    <source>
        <dbReference type="Proteomes" id="UP001259803"/>
    </source>
</evidence>
<feature type="signal peptide" evidence="2">
    <location>
        <begin position="1"/>
        <end position="24"/>
    </location>
</feature>
<dbReference type="RefSeq" id="WP_311340307.1">
    <property type="nucleotide sequence ID" value="NZ_JAVRHS010000003.1"/>
</dbReference>
<name>A0ABU2ZGM8_9SPHN</name>
<reference evidence="3 4" key="1">
    <citation type="submission" date="2023-09" db="EMBL/GenBank/DDBJ databases">
        <authorList>
            <person name="Rey-Velasco X."/>
        </authorList>
    </citation>
    <scope>NUCLEOTIDE SEQUENCE [LARGE SCALE GENOMIC DNA]</scope>
    <source>
        <strain evidence="3 4">F390</strain>
    </source>
</reference>
<comment type="caution">
    <text evidence="3">The sequence shown here is derived from an EMBL/GenBank/DDBJ whole genome shotgun (WGS) entry which is preliminary data.</text>
</comment>
<evidence type="ECO:0000313" key="3">
    <source>
        <dbReference type="EMBL" id="MDT0575737.1"/>
    </source>
</evidence>
<feature type="region of interest" description="Disordered" evidence="1">
    <location>
        <begin position="34"/>
        <end position="69"/>
    </location>
</feature>
<sequence length="105" mass="10565">MNISTLMFAAAVVAMSALPPVARAQATRSADALPVMQRDLPASSRPTALPRQTRTARARTLPTRSAASAAAGADPLLLFGIGGGILAAGLGLLLEQDDVPSDSAG</sequence>
<evidence type="ECO:0000256" key="2">
    <source>
        <dbReference type="SAM" id="SignalP"/>
    </source>
</evidence>
<dbReference type="Proteomes" id="UP001259803">
    <property type="component" value="Unassembled WGS sequence"/>
</dbReference>
<feature type="chain" id="PRO_5046510954" evidence="2">
    <location>
        <begin position="25"/>
        <end position="105"/>
    </location>
</feature>
<dbReference type="EMBL" id="JAVRHS010000003">
    <property type="protein sequence ID" value="MDT0575737.1"/>
    <property type="molecule type" value="Genomic_DNA"/>
</dbReference>
<gene>
    <name evidence="3" type="ORF">RM533_06020</name>
</gene>
<protein>
    <submittedName>
        <fullName evidence="3">Uncharacterized protein</fullName>
    </submittedName>
</protein>
<keyword evidence="2" id="KW-0732">Signal</keyword>
<proteinExistence type="predicted"/>
<accession>A0ABU2ZGM8</accession>
<keyword evidence="4" id="KW-1185">Reference proteome</keyword>